<feature type="transmembrane region" description="Helical" evidence="17">
    <location>
        <begin position="991"/>
        <end position="1013"/>
    </location>
</feature>
<protein>
    <recommendedName>
        <fullName evidence="22">MRP3 protein</fullName>
    </recommendedName>
</protein>
<keyword evidence="8" id="KW-0067">ATP-binding</keyword>
<keyword evidence="7" id="KW-0547">Nucleotide-binding</keyword>
<keyword evidence="10 17" id="KW-1133">Transmembrane helix</keyword>
<dbReference type="InterPro" id="IPR003439">
    <property type="entry name" value="ABC_transporter-like_ATP-bd"/>
</dbReference>
<keyword evidence="12 17" id="KW-0472">Membrane</keyword>
<feature type="transmembrane region" description="Helical" evidence="17">
    <location>
        <begin position="358"/>
        <end position="378"/>
    </location>
</feature>
<dbReference type="Pfam" id="PF00664">
    <property type="entry name" value="ABC_membrane"/>
    <property type="match status" value="2"/>
</dbReference>
<evidence type="ECO:0000256" key="2">
    <source>
        <dbReference type="ARBA" id="ARBA00009726"/>
    </source>
</evidence>
<feature type="transmembrane region" description="Helical" evidence="17">
    <location>
        <begin position="434"/>
        <end position="456"/>
    </location>
</feature>
<feature type="compositionally biased region" description="Polar residues" evidence="16">
    <location>
        <begin position="906"/>
        <end position="917"/>
    </location>
</feature>
<comment type="subcellular location">
    <subcellularLocation>
        <location evidence="1">Cell membrane</location>
        <topology evidence="1">Multi-pass membrane protein</topology>
    </subcellularLocation>
</comment>
<evidence type="ECO:0000313" key="20">
    <source>
        <dbReference type="Ensembl" id="ENSCUSP00005020533.1"/>
    </source>
</evidence>
<evidence type="ECO:0000256" key="9">
    <source>
        <dbReference type="ARBA" id="ARBA00022967"/>
    </source>
</evidence>
<dbReference type="GO" id="GO:0005524">
    <property type="term" value="F:ATP binding"/>
    <property type="evidence" value="ECO:0007669"/>
    <property type="project" value="UniProtKB-KW"/>
</dbReference>
<evidence type="ECO:0000256" key="5">
    <source>
        <dbReference type="ARBA" id="ARBA00022692"/>
    </source>
</evidence>
<dbReference type="PROSITE" id="PS50893">
    <property type="entry name" value="ABC_TRANSPORTER_2"/>
    <property type="match status" value="2"/>
</dbReference>
<feature type="transmembrane region" description="Helical" evidence="17">
    <location>
        <begin position="49"/>
        <end position="69"/>
    </location>
</feature>
<dbReference type="NCBIfam" id="TIGR00957">
    <property type="entry name" value="MRP_assoc_pro"/>
    <property type="match status" value="1"/>
</dbReference>
<gene>
    <name evidence="20" type="primary">ABCC3</name>
</gene>
<dbReference type="GO" id="GO:0016887">
    <property type="term" value="F:ATP hydrolysis activity"/>
    <property type="evidence" value="ECO:0007669"/>
    <property type="project" value="InterPro"/>
</dbReference>
<evidence type="ECO:0000256" key="8">
    <source>
        <dbReference type="ARBA" id="ARBA00022840"/>
    </source>
</evidence>
<dbReference type="SMART" id="SM00382">
    <property type="entry name" value="AAA"/>
    <property type="match status" value="2"/>
</dbReference>
<evidence type="ECO:0000256" key="17">
    <source>
        <dbReference type="SAM" id="Phobius"/>
    </source>
</evidence>
<evidence type="ECO:0000256" key="1">
    <source>
        <dbReference type="ARBA" id="ARBA00004651"/>
    </source>
</evidence>
<evidence type="ECO:0000256" key="3">
    <source>
        <dbReference type="ARBA" id="ARBA00022448"/>
    </source>
</evidence>
<feature type="compositionally biased region" description="Basic and acidic residues" evidence="16">
    <location>
        <begin position="877"/>
        <end position="892"/>
    </location>
</feature>
<evidence type="ECO:0000256" key="15">
    <source>
        <dbReference type="ARBA" id="ARBA00047576"/>
    </source>
</evidence>
<evidence type="ECO:0000256" key="12">
    <source>
        <dbReference type="ARBA" id="ARBA00023136"/>
    </source>
</evidence>
<proteinExistence type="inferred from homology"/>
<keyword evidence="5 17" id="KW-0812">Transmembrane</keyword>
<dbReference type="InterPro" id="IPR017871">
    <property type="entry name" value="ABC_transporter-like_CS"/>
</dbReference>
<feature type="transmembrane region" description="Helical" evidence="17">
    <location>
        <begin position="948"/>
        <end position="971"/>
    </location>
</feature>
<keyword evidence="3" id="KW-0813">Transport</keyword>
<dbReference type="FunFam" id="1.20.1560.10:FF:000001">
    <property type="entry name" value="ATP-binding cassette subfamily C member 1"/>
    <property type="match status" value="1"/>
</dbReference>
<evidence type="ECO:0000256" key="11">
    <source>
        <dbReference type="ARBA" id="ARBA00023055"/>
    </source>
</evidence>
<keyword evidence="21" id="KW-1185">Reference proteome</keyword>
<keyword evidence="6" id="KW-0677">Repeat</keyword>
<feature type="domain" description="ABC transporter" evidence="18">
    <location>
        <begin position="1268"/>
        <end position="1502"/>
    </location>
</feature>
<reference evidence="20" key="1">
    <citation type="submission" date="2020-10" db="EMBL/GenBank/DDBJ databases">
        <title>Catharus ustulatus (Swainson's thrush) genome, bCatUst1, primary haplotype v2.</title>
        <authorList>
            <person name="Delmore K."/>
            <person name="Vafadar M."/>
            <person name="Formenti G."/>
            <person name="Chow W."/>
            <person name="Pelan S."/>
            <person name="Howe K."/>
            <person name="Rhie A."/>
            <person name="Mountcastle J."/>
            <person name="Haase B."/>
            <person name="Fedrigo O."/>
            <person name="Jarvis E.D."/>
        </authorList>
    </citation>
    <scope>NUCLEOTIDE SEQUENCE [LARGE SCALE GENOMIC DNA]</scope>
</reference>
<dbReference type="InterPro" id="IPR050173">
    <property type="entry name" value="ABC_transporter_C-like"/>
</dbReference>
<dbReference type="InterPro" id="IPR056227">
    <property type="entry name" value="TMD0_ABC"/>
</dbReference>
<comment type="catalytic activity">
    <reaction evidence="15">
        <text>17beta-estradiol 17-O-(beta-D-glucuronate)(in) + ATP + H2O = 17beta-estradiol 17-O-(beta-D-glucuronate)(out) + ADP + phosphate + H(+)</text>
        <dbReference type="Rhea" id="RHEA:60128"/>
        <dbReference type="ChEBI" id="CHEBI:15377"/>
        <dbReference type="ChEBI" id="CHEBI:15378"/>
        <dbReference type="ChEBI" id="CHEBI:30616"/>
        <dbReference type="ChEBI" id="CHEBI:43474"/>
        <dbReference type="ChEBI" id="CHEBI:82961"/>
        <dbReference type="ChEBI" id="CHEBI:456216"/>
    </reaction>
    <physiologicalReaction direction="left-to-right" evidence="15">
        <dbReference type="Rhea" id="RHEA:60129"/>
    </physiologicalReaction>
</comment>
<keyword evidence="4" id="KW-1003">Cell membrane</keyword>
<dbReference type="InterPro" id="IPR011527">
    <property type="entry name" value="ABC1_TM_dom"/>
</dbReference>
<feature type="region of interest" description="Disordered" evidence="16">
    <location>
        <begin position="872"/>
        <end position="918"/>
    </location>
</feature>
<dbReference type="InterPro" id="IPR027417">
    <property type="entry name" value="P-loop_NTPase"/>
</dbReference>
<dbReference type="CDD" id="cd18595">
    <property type="entry name" value="ABC_6TM_MRP1_2_3_6_D1_like"/>
    <property type="match status" value="1"/>
</dbReference>
<evidence type="ECO:0000256" key="7">
    <source>
        <dbReference type="ARBA" id="ARBA00022741"/>
    </source>
</evidence>
<reference evidence="20" key="2">
    <citation type="submission" date="2025-08" db="UniProtKB">
        <authorList>
            <consortium name="Ensembl"/>
        </authorList>
    </citation>
    <scope>IDENTIFICATION</scope>
</reference>
<evidence type="ECO:0000256" key="16">
    <source>
        <dbReference type="SAM" id="MobiDB-lite"/>
    </source>
</evidence>
<feature type="transmembrane region" description="Helical" evidence="17">
    <location>
        <begin position="182"/>
        <end position="201"/>
    </location>
</feature>
<evidence type="ECO:0000313" key="21">
    <source>
        <dbReference type="Proteomes" id="UP000694563"/>
    </source>
</evidence>
<comment type="catalytic activity">
    <reaction evidence="14">
        <text>leukotriene C4(in) + ATP + H2O = leukotriene C4(out) + ADP + phosphate + H(+)</text>
        <dbReference type="Rhea" id="RHEA:38963"/>
        <dbReference type="ChEBI" id="CHEBI:15377"/>
        <dbReference type="ChEBI" id="CHEBI:15378"/>
        <dbReference type="ChEBI" id="CHEBI:30616"/>
        <dbReference type="ChEBI" id="CHEBI:43474"/>
        <dbReference type="ChEBI" id="CHEBI:57973"/>
        <dbReference type="ChEBI" id="CHEBI:456216"/>
    </reaction>
    <physiologicalReaction direction="left-to-right" evidence="14">
        <dbReference type="Rhea" id="RHEA:38964"/>
    </physiologicalReaction>
</comment>
<feature type="transmembrane region" description="Helical" evidence="17">
    <location>
        <begin position="539"/>
        <end position="565"/>
    </location>
</feature>
<feature type="transmembrane region" description="Helical" evidence="17">
    <location>
        <begin position="1180"/>
        <end position="1196"/>
    </location>
</feature>
<feature type="transmembrane region" description="Helical" evidence="17">
    <location>
        <begin position="76"/>
        <end position="99"/>
    </location>
</feature>
<dbReference type="SUPFAM" id="SSF90123">
    <property type="entry name" value="ABC transporter transmembrane region"/>
    <property type="match status" value="2"/>
</dbReference>
<sequence length="1506" mass="168931">EYNFIQADIPVWQHFCLSVNKRALSFFQDSNLTIHTDNPDLTPCFQNTILAWIPSIYLWSVLPFYLVYLKRSKRGYIVLSVLSRFKTLFGVLLWCVSWADLFYSFHEGGALGWGCVHVFLCFLLQLLATLLIQYERLRGIQSSGVLIIFWFLSVLCAVGPLRSKIMTTRKETWGHVNERFRFTTFYIYFALIIIELILSCFKEKPPFFSPVNTDAVSIFALFGFYRLMAIQGYKRPLEEKDLWSLNKDDTSKAIVQQLSKEWDREKAQCKQKEDVSYMKKSNHVLNHVDGGPEEAEVLISDKKHDRKPSFLKALLRTFGPYFLIGSCFKLMQDLLSFVNPQLLSVLIGFIKNKDAPAWWGFLIAALMFVCAVLQTLILHQHFQYCFVTGMRLRTGITGVIYRKSLAITNSAKRSSTVGEIVNLMSVDAQRFMDLMTFLNMLWSAPLQIFLALYFLWQTLGPSVLAGVAVMVLLIPFNSAIAIKTRAFQVEQMRYKDSRIKLMNEILGGIKVLKLYAWEPSFSEKVLEIRKNELRVLRKAAYLNSVSTFAWISAPFLVALTTFAVYVSVDEENVLDAEKAFVSLSLFNILKFPLNMLPQVISNLAQTSVSLKRIQQFLSHDELDPNCVETKVIAPGKDVVFLNYANAADMLFWTACFLHSINMLVPSGSLVAIVGHVGCGKSSLVSALLGEMEKLEGEVAVKGSVAYVPQQAWIQNATLKDNILFGQALNEEKYQNALEVCALKTDLEVLPGGDQTEIGEKGINLSGGQRQRVSLARAVYSSAEIFLLDDPLSAVDSHVAKHIFDKVIGPEGVLKGKTRILVTHSISFLPQVDHIIVLVDGQISEMGSYQELLKQNKAFAEFLRNYALDENIEEDEPTKDGSTKVKERNREEQQMEEEQGGLIQKKTLPSTSEGSVSPSRVGCANQLWCVILQVKLTVFWQYMKAVGPVISLVICFLYCCQNAAAIGANVWLSDWTNEPVVNGTQHNTGMRIGVYAALGLLQGLLVLVSSFTLAMGGISAARTLHAALLENKFHTPQSFYDTTPTGRIINRFSKDIYVIDEVIPPTILMFLGTFFTSLSTMIVIIASTPLFAVVIVPLAILYFFVQRFYVATSRQLKRLESVSRSPIYSHFSETVSGASVIRAYRRVKAFVDISDLKVDENQKSYYPGIVSNRWLGIRVEFVGNCIVLFAALFAVIGRNSLNAGLVGLSVSYALQVTLSLNWMVRMTSELETNIVAVERIKEYSETETEAPWIIEGKSPPENWPSKGELEFVNYSVRYRKGLDLVLKGLNLQVHGGEKIGIVGRTGAGKSSMTLCLFRILEAAKGEIKIDGVKISEIGLHDLRSRLTIIPQDPVLFSGTLRMNLDPFNKYSDEEIWKALELSHLKRFVSSQPSMLDYECSEGGENLSVGQRQLVCLARALLRKTRILILDEATAAIDLETDDLIQMTIRTQFVDCTVLTIAHRLNTIMDYTRVLVLDSGTIAEFDTPANLIAAKGIFYSMAKDAGLA</sequence>
<organism evidence="20 21">
    <name type="scientific">Catharus ustulatus</name>
    <name type="common">Russet-backed thrush</name>
    <name type="synonym">Hylocichla ustulatus</name>
    <dbReference type="NCBI Taxonomy" id="91951"/>
    <lineage>
        <taxon>Eukaryota</taxon>
        <taxon>Metazoa</taxon>
        <taxon>Chordata</taxon>
        <taxon>Craniata</taxon>
        <taxon>Vertebrata</taxon>
        <taxon>Euteleostomi</taxon>
        <taxon>Archelosauria</taxon>
        <taxon>Archosauria</taxon>
        <taxon>Dinosauria</taxon>
        <taxon>Saurischia</taxon>
        <taxon>Theropoda</taxon>
        <taxon>Coelurosauria</taxon>
        <taxon>Aves</taxon>
        <taxon>Neognathae</taxon>
        <taxon>Neoaves</taxon>
        <taxon>Telluraves</taxon>
        <taxon>Australaves</taxon>
        <taxon>Passeriformes</taxon>
        <taxon>Turdidae</taxon>
        <taxon>Catharus</taxon>
    </lineage>
</organism>
<accession>A0A8C3UXR4</accession>
<dbReference type="InterPro" id="IPR036640">
    <property type="entry name" value="ABC1_TM_sf"/>
</dbReference>
<feature type="domain" description="ABC transmembrane type-1" evidence="19">
    <location>
        <begin position="951"/>
        <end position="1231"/>
    </location>
</feature>
<dbReference type="InterPro" id="IPR005292">
    <property type="entry name" value="MRP"/>
</dbReference>
<dbReference type="PROSITE" id="PS50929">
    <property type="entry name" value="ABC_TM1F"/>
    <property type="match status" value="2"/>
</dbReference>
<dbReference type="PANTHER" id="PTHR24223:SF405">
    <property type="entry name" value="ATP-BINDING CASSETTE SUB-FAMILY C MEMBER 3"/>
    <property type="match status" value="1"/>
</dbReference>
<evidence type="ECO:0008006" key="22">
    <source>
        <dbReference type="Google" id="ProtNLM"/>
    </source>
</evidence>
<dbReference type="CDD" id="cd03244">
    <property type="entry name" value="ABCC_MRP_domain2"/>
    <property type="match status" value="1"/>
</dbReference>
<evidence type="ECO:0000256" key="10">
    <source>
        <dbReference type="ARBA" id="ARBA00022989"/>
    </source>
</evidence>
<feature type="transmembrane region" description="Helical" evidence="17">
    <location>
        <begin position="1080"/>
        <end position="1104"/>
    </location>
</feature>
<dbReference type="FunFam" id="3.40.50.300:FF:000293">
    <property type="entry name" value="ATP binding cassette subfamily C member 1"/>
    <property type="match status" value="1"/>
</dbReference>
<feature type="transmembrane region" description="Helical" evidence="17">
    <location>
        <begin position="144"/>
        <end position="162"/>
    </location>
</feature>
<evidence type="ECO:0000256" key="4">
    <source>
        <dbReference type="ARBA" id="ARBA00022475"/>
    </source>
</evidence>
<dbReference type="PROSITE" id="PS00211">
    <property type="entry name" value="ABC_TRANSPORTER_1"/>
    <property type="match status" value="2"/>
</dbReference>
<evidence type="ECO:0000259" key="19">
    <source>
        <dbReference type="PROSITE" id="PS50929"/>
    </source>
</evidence>
<reference evidence="20" key="3">
    <citation type="submission" date="2025-09" db="UniProtKB">
        <authorList>
            <consortium name="Ensembl"/>
        </authorList>
    </citation>
    <scope>IDENTIFICATION</scope>
</reference>
<dbReference type="Proteomes" id="UP000694563">
    <property type="component" value="Chromosome 20"/>
</dbReference>
<dbReference type="FunFam" id="1.20.1560.10:FF:000007">
    <property type="entry name" value="ATP-binding cassette subfamily C member 1"/>
    <property type="match status" value="1"/>
</dbReference>
<evidence type="ECO:0000256" key="14">
    <source>
        <dbReference type="ARBA" id="ARBA00047523"/>
    </source>
</evidence>
<dbReference type="Ensembl" id="ENSCUST00005021290.1">
    <property type="protein sequence ID" value="ENSCUSP00005020533.1"/>
    <property type="gene ID" value="ENSCUSG00005010250.1"/>
</dbReference>
<feature type="domain" description="ABC transporter" evidence="18">
    <location>
        <begin position="641"/>
        <end position="864"/>
    </location>
</feature>
<keyword evidence="11" id="KW-0445">Lipid transport</keyword>
<name>A0A8C3UXR4_CATUS</name>
<dbReference type="SUPFAM" id="SSF52540">
    <property type="entry name" value="P-loop containing nucleoside triphosphate hydrolases"/>
    <property type="match status" value="2"/>
</dbReference>
<dbReference type="CDD" id="cd18603">
    <property type="entry name" value="ABC_6TM_MRP1_2_3_6_D2_like"/>
    <property type="match status" value="1"/>
</dbReference>
<dbReference type="Pfam" id="PF00005">
    <property type="entry name" value="ABC_tran"/>
    <property type="match status" value="2"/>
</dbReference>
<feature type="transmembrane region" description="Helical" evidence="17">
    <location>
        <begin position="649"/>
        <end position="673"/>
    </location>
</feature>
<dbReference type="PANTHER" id="PTHR24223">
    <property type="entry name" value="ATP-BINDING CASSETTE SUB-FAMILY C"/>
    <property type="match status" value="1"/>
</dbReference>
<feature type="domain" description="ABC transmembrane type-1" evidence="19">
    <location>
        <begin position="323"/>
        <end position="605"/>
    </location>
</feature>
<dbReference type="GO" id="GO:0006869">
    <property type="term" value="P:lipid transport"/>
    <property type="evidence" value="ECO:0007669"/>
    <property type="project" value="UniProtKB-KW"/>
</dbReference>
<dbReference type="FunFam" id="3.40.50.300:FF:000074">
    <property type="entry name" value="Multidrug resistance-associated protein 5 isoform 1"/>
    <property type="match status" value="1"/>
</dbReference>
<keyword evidence="9" id="KW-1278">Translocase</keyword>
<dbReference type="Pfam" id="PF24357">
    <property type="entry name" value="TMD0_ABC"/>
    <property type="match status" value="1"/>
</dbReference>
<comment type="similarity">
    <text evidence="2">Belongs to the ABC transporter superfamily. ABCC family. Conjugate transporter (TC 3.A.1.208) subfamily.</text>
</comment>
<dbReference type="GO" id="GO:0008559">
    <property type="term" value="F:ABC-type xenobiotic transporter activity"/>
    <property type="evidence" value="ECO:0007669"/>
    <property type="project" value="UniProtKB-EC"/>
</dbReference>
<evidence type="ECO:0000259" key="18">
    <source>
        <dbReference type="PROSITE" id="PS50893"/>
    </source>
</evidence>
<feature type="transmembrane region" description="Helical" evidence="17">
    <location>
        <begin position="1055"/>
        <end position="1074"/>
    </location>
</feature>
<dbReference type="InterPro" id="IPR003593">
    <property type="entry name" value="AAA+_ATPase"/>
</dbReference>
<evidence type="ECO:0000256" key="6">
    <source>
        <dbReference type="ARBA" id="ARBA00022737"/>
    </source>
</evidence>
<feature type="transmembrane region" description="Helical" evidence="17">
    <location>
        <begin position="462"/>
        <end position="482"/>
    </location>
</feature>
<dbReference type="GO" id="GO:0005886">
    <property type="term" value="C:plasma membrane"/>
    <property type="evidence" value="ECO:0007669"/>
    <property type="project" value="UniProtKB-SubCell"/>
</dbReference>
<dbReference type="Gene3D" id="1.20.1560.10">
    <property type="entry name" value="ABC transporter type 1, transmembrane domain"/>
    <property type="match status" value="2"/>
</dbReference>
<dbReference type="CDD" id="cd03250">
    <property type="entry name" value="ABCC_MRP_domain1"/>
    <property type="match status" value="1"/>
</dbReference>
<dbReference type="Gene3D" id="3.40.50.300">
    <property type="entry name" value="P-loop containing nucleotide triphosphate hydrolases"/>
    <property type="match status" value="2"/>
</dbReference>
<evidence type="ECO:0000256" key="13">
    <source>
        <dbReference type="ARBA" id="ARBA00034018"/>
    </source>
</evidence>
<comment type="catalytic activity">
    <reaction evidence="13">
        <text>ATP + H2O + xenobioticSide 1 = ADP + phosphate + xenobioticSide 2.</text>
        <dbReference type="EC" id="7.6.2.2"/>
    </reaction>
</comment>
<feature type="transmembrane region" description="Helical" evidence="17">
    <location>
        <begin position="111"/>
        <end position="132"/>
    </location>
</feature>